<sequence length="475" mass="52507">MVCPSSTLPDFSGQVIDNGRYLLINALGSGAYGVVYRALDTTSNPAHPMHYAVKCMSKSKLTPAQLASQDREILLHSIVSRSSPHVLTLHGVVEEELYLYLILDLCAGDMFSAIKRSPIYHGNMPLMKQVFVELLDAVQACHDRGVFHRDLKPENILCGKGGAGILLADFGLATKQRVCTEFGCGSIEYMSPECLGREIKYPNYSPRHTDIWSLGVILINLVFARSPWRIATASDSGFLSYLYNSNYLCDVLPISRELNEVVKRIFNLSPLERISIPELREEILKMDNFYMSHDEMAWAADHAGPYALPPRRPPTPMTKLVVHHVSTGNTLINDPSDQWSSSSSSSSSLSSETHRSPDSMERIRELVGPSWSPPPPSWSDDPSIRLVVQSGPRRENFIIGSDSGDGSSDAESEGPITPETFAFNVANDVPALNLSEEENILDRDVYAKDVVANAPTKSRRLPAFFRSAAQHLRAS</sequence>
<proteinExistence type="predicted"/>
<comment type="caution">
    <text evidence="1">The sequence shown here is derived from an EMBL/GenBank/DDBJ whole genome shotgun (WGS) entry which is preliminary data.</text>
</comment>
<organism evidence="1 2">
    <name type="scientific">Hygrophoropsis aurantiaca</name>
    <dbReference type="NCBI Taxonomy" id="72124"/>
    <lineage>
        <taxon>Eukaryota</taxon>
        <taxon>Fungi</taxon>
        <taxon>Dikarya</taxon>
        <taxon>Basidiomycota</taxon>
        <taxon>Agaricomycotina</taxon>
        <taxon>Agaricomycetes</taxon>
        <taxon>Agaricomycetidae</taxon>
        <taxon>Boletales</taxon>
        <taxon>Coniophorineae</taxon>
        <taxon>Hygrophoropsidaceae</taxon>
        <taxon>Hygrophoropsis</taxon>
    </lineage>
</organism>
<keyword evidence="1" id="KW-0723">Serine/threonine-protein kinase</keyword>
<protein>
    <submittedName>
        <fullName evidence="1">Serine/threonine protein kinase, negative regulator of sexual conjugation and meiosis</fullName>
    </submittedName>
</protein>
<keyword evidence="2" id="KW-1185">Reference proteome</keyword>
<gene>
    <name evidence="1" type="ORF">BJ138DRAFT_1170805</name>
</gene>
<evidence type="ECO:0000313" key="2">
    <source>
        <dbReference type="Proteomes" id="UP000790377"/>
    </source>
</evidence>
<keyword evidence="1" id="KW-0418">Kinase</keyword>
<dbReference type="Proteomes" id="UP000790377">
    <property type="component" value="Unassembled WGS sequence"/>
</dbReference>
<accession>A0ACB8ALG8</accession>
<dbReference type="EMBL" id="MU267617">
    <property type="protein sequence ID" value="KAH7914216.1"/>
    <property type="molecule type" value="Genomic_DNA"/>
</dbReference>
<name>A0ACB8ALG8_9AGAM</name>
<reference evidence="1" key="1">
    <citation type="journal article" date="2021" name="New Phytol.">
        <title>Evolutionary innovations through gain and loss of genes in the ectomycorrhizal Boletales.</title>
        <authorList>
            <person name="Wu G."/>
            <person name="Miyauchi S."/>
            <person name="Morin E."/>
            <person name="Kuo A."/>
            <person name="Drula E."/>
            <person name="Varga T."/>
            <person name="Kohler A."/>
            <person name="Feng B."/>
            <person name="Cao Y."/>
            <person name="Lipzen A."/>
            <person name="Daum C."/>
            <person name="Hundley H."/>
            <person name="Pangilinan J."/>
            <person name="Johnson J."/>
            <person name="Barry K."/>
            <person name="LaButti K."/>
            <person name="Ng V."/>
            <person name="Ahrendt S."/>
            <person name="Min B."/>
            <person name="Choi I.G."/>
            <person name="Park H."/>
            <person name="Plett J.M."/>
            <person name="Magnuson J."/>
            <person name="Spatafora J.W."/>
            <person name="Nagy L.G."/>
            <person name="Henrissat B."/>
            <person name="Grigoriev I.V."/>
            <person name="Yang Z.L."/>
            <person name="Xu J."/>
            <person name="Martin F.M."/>
        </authorList>
    </citation>
    <scope>NUCLEOTIDE SEQUENCE</scope>
    <source>
        <strain evidence="1">ATCC 28755</strain>
    </source>
</reference>
<evidence type="ECO:0000313" key="1">
    <source>
        <dbReference type="EMBL" id="KAH7914216.1"/>
    </source>
</evidence>
<keyword evidence="1" id="KW-0808">Transferase</keyword>